<evidence type="ECO:0000256" key="1">
    <source>
        <dbReference type="ARBA" id="ARBA00023157"/>
    </source>
</evidence>
<dbReference type="PANTHER" id="PTHR22801:SF63">
    <property type="entry name" value="C-TYPE LECTIN DOMAIN-CONTAINING PROTEIN"/>
    <property type="match status" value="1"/>
</dbReference>
<dbReference type="PROSITE" id="PS50041">
    <property type="entry name" value="C_TYPE_LECTIN_2"/>
    <property type="match status" value="1"/>
</dbReference>
<evidence type="ECO:0000259" key="2">
    <source>
        <dbReference type="PROSITE" id="PS50041"/>
    </source>
</evidence>
<evidence type="ECO:0000313" key="4">
    <source>
        <dbReference type="Proteomes" id="UP001186944"/>
    </source>
</evidence>
<sequence>MFLIGLTDSLVEGKWVYASSMLPVQNTDWNHGEPNNSGNEDCVDIEPSTGKWADIPCNRRSKFICEKPF</sequence>
<keyword evidence="1" id="KW-1015">Disulfide bond</keyword>
<dbReference type="Gene3D" id="3.10.100.10">
    <property type="entry name" value="Mannose-Binding Protein A, subunit A"/>
    <property type="match status" value="1"/>
</dbReference>
<name>A0AA88XIV5_PINIB</name>
<feature type="domain" description="C-type lectin" evidence="2">
    <location>
        <begin position="1"/>
        <end position="66"/>
    </location>
</feature>
<dbReference type="Pfam" id="PF00059">
    <property type="entry name" value="Lectin_C"/>
    <property type="match status" value="1"/>
</dbReference>
<dbReference type="AlphaFoldDB" id="A0AA88XIV5"/>
<dbReference type="Proteomes" id="UP001186944">
    <property type="component" value="Unassembled WGS sequence"/>
</dbReference>
<organism evidence="3 4">
    <name type="scientific">Pinctada imbricata</name>
    <name type="common">Atlantic pearl-oyster</name>
    <name type="synonym">Pinctada martensii</name>
    <dbReference type="NCBI Taxonomy" id="66713"/>
    <lineage>
        <taxon>Eukaryota</taxon>
        <taxon>Metazoa</taxon>
        <taxon>Spiralia</taxon>
        <taxon>Lophotrochozoa</taxon>
        <taxon>Mollusca</taxon>
        <taxon>Bivalvia</taxon>
        <taxon>Autobranchia</taxon>
        <taxon>Pteriomorphia</taxon>
        <taxon>Pterioida</taxon>
        <taxon>Pterioidea</taxon>
        <taxon>Pteriidae</taxon>
        <taxon>Pinctada</taxon>
    </lineage>
</organism>
<dbReference type="InterPro" id="IPR016186">
    <property type="entry name" value="C-type_lectin-like/link_sf"/>
</dbReference>
<dbReference type="InterPro" id="IPR018378">
    <property type="entry name" value="C-type_lectin_CS"/>
</dbReference>
<reference evidence="3" key="1">
    <citation type="submission" date="2019-08" db="EMBL/GenBank/DDBJ databases">
        <title>The improved chromosome-level genome for the pearl oyster Pinctada fucata martensii using PacBio sequencing and Hi-C.</title>
        <authorList>
            <person name="Zheng Z."/>
        </authorList>
    </citation>
    <scope>NUCLEOTIDE SEQUENCE</scope>
    <source>
        <strain evidence="3">ZZ-2019</strain>
        <tissue evidence="3">Adductor muscle</tissue>
    </source>
</reference>
<dbReference type="PANTHER" id="PTHR22801">
    <property type="entry name" value="LITHOSTATHINE"/>
    <property type="match status" value="1"/>
</dbReference>
<evidence type="ECO:0000313" key="3">
    <source>
        <dbReference type="EMBL" id="KAK3085270.1"/>
    </source>
</evidence>
<dbReference type="InterPro" id="IPR001304">
    <property type="entry name" value="C-type_lectin-like"/>
</dbReference>
<keyword evidence="4" id="KW-1185">Reference proteome</keyword>
<gene>
    <name evidence="3" type="ORF">FSP39_000896</name>
</gene>
<protein>
    <recommendedName>
        <fullName evidence="2">C-type lectin domain-containing protein</fullName>
    </recommendedName>
</protein>
<dbReference type="SUPFAM" id="SSF56436">
    <property type="entry name" value="C-type lectin-like"/>
    <property type="match status" value="1"/>
</dbReference>
<comment type="caution">
    <text evidence="3">The sequence shown here is derived from an EMBL/GenBank/DDBJ whole genome shotgun (WGS) entry which is preliminary data.</text>
</comment>
<accession>A0AA88XIV5</accession>
<dbReference type="InterPro" id="IPR016187">
    <property type="entry name" value="CTDL_fold"/>
</dbReference>
<proteinExistence type="predicted"/>
<dbReference type="EMBL" id="VSWD01000012">
    <property type="protein sequence ID" value="KAK3085270.1"/>
    <property type="molecule type" value="Genomic_DNA"/>
</dbReference>
<dbReference type="PROSITE" id="PS00615">
    <property type="entry name" value="C_TYPE_LECTIN_1"/>
    <property type="match status" value="1"/>
</dbReference>
<dbReference type="InterPro" id="IPR050801">
    <property type="entry name" value="Ca-Dep_Lectins_ImmuneDev"/>
</dbReference>